<proteinExistence type="predicted"/>
<keyword evidence="3" id="KW-1185">Reference proteome</keyword>
<sequence>MKNILWCCLISWIFWPGFTWAQTTAPSAVTLIVRITETGTGKPVSFVSGYLKRGRNGNTADENGLLPLSIKQLPDTLLLSEVGYEPVTVPIAAQPTKPLLINMRTVTGQLDEVVVTGYRDPGKALMKKVIANKRTNDPQRLTRWTRTNYLRTEVDIENLSANQKRKLLTTMLKVYQQFQNDSSARTSLPIFFREQYRKEYHIRSPQSDAAYLVSEQNLGLQTDEIGQRLDRFNEPVNPYDGIIPIQKTSFVGPVSDIGLAVYQFDKPDTLIDAGKYSYRLTFRPRSATENGFVGSMLIEDGSYAIREVNIRTNAGANLNFIRSLSIQQTYLPIDDSERGTVWVLIKNALRYGFENGLGLLGLPTRIDSTSRTVTIQSTSVYGNYRVNPEGVTATNFALAEQTTPSAATFTDAYRLSPLTIRERAIYQAVDSLKNNRQFRNTTRMAAFITTGYWDVRNKIRFGPYSSLFSSNLTEGLRIRTGIWTMEGFDPRWCLWGYVAYGTRDRRFKETVGIKYVPNRSPYQKYELTLKNDYDALTANDDMLDNDNLFTLALRKPIPVYQNFLRQVRFAHERDLSPLWSVKTYYSYGSMTPTFKFSYAPSDETVNVADSSVSLLNTLYNSEAGVTFRYARNERTALVNYDKLRLYTRFPVWQFHAAAGLPLYRNTYFDYWRLSTSLTQEMPAPLKGSFYYNLTGGVVLGTVPLLLLHIPRGNPNYVADKYAFYGMSPYEFAADRYVSLLTRYSLGGLILDRIPLLNKLSLRERVTANLFWGSLSGANRDFNKINTFRTTGSVPYAEAGVGIENILNLFSIDAIWRLNYLDGADAARSTRFGIYTGLKLQF</sequence>
<dbReference type="GO" id="GO:0004180">
    <property type="term" value="F:carboxypeptidase activity"/>
    <property type="evidence" value="ECO:0007669"/>
    <property type="project" value="UniProtKB-KW"/>
</dbReference>
<evidence type="ECO:0000313" key="3">
    <source>
        <dbReference type="Proteomes" id="UP000290407"/>
    </source>
</evidence>
<dbReference type="RefSeq" id="WP_129606161.1">
    <property type="nucleotide sequence ID" value="NZ_SBLB01000012.1"/>
</dbReference>
<evidence type="ECO:0000256" key="1">
    <source>
        <dbReference type="SAM" id="SignalP"/>
    </source>
</evidence>
<reference evidence="2 3" key="1">
    <citation type="submission" date="2019-01" db="EMBL/GenBank/DDBJ databases">
        <title>Spirosoma flava sp. nov., a propanil-degrading bacterium isolated from herbicide-contaminated soil.</title>
        <authorList>
            <person name="Zhang L."/>
            <person name="Jiang J.-D."/>
        </authorList>
    </citation>
    <scope>NUCLEOTIDE SEQUENCE [LARGE SCALE GENOMIC DNA]</scope>
    <source>
        <strain evidence="2 3">TY50</strain>
    </source>
</reference>
<dbReference type="Pfam" id="PF18939">
    <property type="entry name" value="DUF5686"/>
    <property type="match status" value="1"/>
</dbReference>
<accession>A0A4V1RVG8</accession>
<comment type="caution">
    <text evidence="2">The sequence shown here is derived from an EMBL/GenBank/DDBJ whole genome shotgun (WGS) entry which is preliminary data.</text>
</comment>
<dbReference type="InterPro" id="IPR043741">
    <property type="entry name" value="DUF5686"/>
</dbReference>
<feature type="signal peptide" evidence="1">
    <location>
        <begin position="1"/>
        <end position="21"/>
    </location>
</feature>
<keyword evidence="2" id="KW-0121">Carboxypeptidase</keyword>
<organism evidence="2 3">
    <name type="scientific">Spirosoma sordidisoli</name>
    <dbReference type="NCBI Taxonomy" id="2502893"/>
    <lineage>
        <taxon>Bacteria</taxon>
        <taxon>Pseudomonadati</taxon>
        <taxon>Bacteroidota</taxon>
        <taxon>Cytophagia</taxon>
        <taxon>Cytophagales</taxon>
        <taxon>Cytophagaceae</taxon>
        <taxon>Spirosoma</taxon>
    </lineage>
</organism>
<keyword evidence="2" id="KW-0378">Hydrolase</keyword>
<gene>
    <name evidence="2" type="ORF">EQG79_28185</name>
</gene>
<name>A0A4V1RVG8_9BACT</name>
<dbReference type="Proteomes" id="UP000290407">
    <property type="component" value="Unassembled WGS sequence"/>
</dbReference>
<feature type="chain" id="PRO_5020596565" evidence="1">
    <location>
        <begin position="22"/>
        <end position="841"/>
    </location>
</feature>
<evidence type="ECO:0000313" key="2">
    <source>
        <dbReference type="EMBL" id="RYC66718.1"/>
    </source>
</evidence>
<dbReference type="AlphaFoldDB" id="A0A4V1RVG8"/>
<keyword evidence="2" id="KW-0645">Protease</keyword>
<dbReference type="EMBL" id="SBLB01000012">
    <property type="protein sequence ID" value="RYC66718.1"/>
    <property type="molecule type" value="Genomic_DNA"/>
</dbReference>
<protein>
    <submittedName>
        <fullName evidence="2">Carboxypeptidase-like regulatory domain-containing protein</fullName>
    </submittedName>
</protein>
<keyword evidence="1" id="KW-0732">Signal</keyword>